<evidence type="ECO:0000313" key="2">
    <source>
        <dbReference type="EMBL" id="CAG6773540.1"/>
    </source>
</evidence>
<feature type="region of interest" description="Disordered" evidence="1">
    <location>
        <begin position="218"/>
        <end position="255"/>
    </location>
</feature>
<feature type="compositionally biased region" description="Basic and acidic residues" evidence="1">
    <location>
        <begin position="64"/>
        <end position="81"/>
    </location>
</feature>
<feature type="compositionally biased region" description="Basic and acidic residues" evidence="1">
    <location>
        <begin position="98"/>
        <end position="126"/>
    </location>
</feature>
<organism evidence="2">
    <name type="scientific">Cacopsylla melanoneura</name>
    <dbReference type="NCBI Taxonomy" id="428564"/>
    <lineage>
        <taxon>Eukaryota</taxon>
        <taxon>Metazoa</taxon>
        <taxon>Ecdysozoa</taxon>
        <taxon>Arthropoda</taxon>
        <taxon>Hexapoda</taxon>
        <taxon>Insecta</taxon>
        <taxon>Pterygota</taxon>
        <taxon>Neoptera</taxon>
        <taxon>Paraneoptera</taxon>
        <taxon>Hemiptera</taxon>
        <taxon>Sternorrhyncha</taxon>
        <taxon>Psylloidea</taxon>
        <taxon>Psyllidae</taxon>
        <taxon>Psyllinae</taxon>
        <taxon>Cacopsylla</taxon>
    </lineage>
</organism>
<dbReference type="EMBL" id="HBUF01591425">
    <property type="protein sequence ID" value="CAG6773540.1"/>
    <property type="molecule type" value="Transcribed_RNA"/>
</dbReference>
<protein>
    <submittedName>
        <fullName evidence="2">Uncharacterized protein</fullName>
    </submittedName>
</protein>
<name>A0A8D9AW36_9HEMI</name>
<sequence length="255" mass="29766">MKDEICDNKKRKATKRNNIKKEDKADIDEMKNKKEPDEDEICDNRRNSSLKKNNKNRDEEMEEITNKTKDEEDIKDELLSDKKRKVSQKNEIQIGNNDENRIDEIGNYSDNEKRKTSKKNEIKKEGEEQIFDKKTVKMDNEKNKEKNLIAEEIKQKTVCDKIKDSILVREIKSQLNTSDSCCKKENKLGNVILEENTVKLEENNKELKEYGKVKLEEEQGDSLIDDAEENTDRGTFSDNRTSSIDNTLASHLETT</sequence>
<proteinExistence type="predicted"/>
<reference evidence="2" key="1">
    <citation type="submission" date="2021-05" db="EMBL/GenBank/DDBJ databases">
        <authorList>
            <person name="Alioto T."/>
            <person name="Alioto T."/>
            <person name="Gomez Garrido J."/>
        </authorList>
    </citation>
    <scope>NUCLEOTIDE SEQUENCE</scope>
</reference>
<feature type="compositionally biased region" description="Polar residues" evidence="1">
    <location>
        <begin position="233"/>
        <end position="255"/>
    </location>
</feature>
<dbReference type="AlphaFoldDB" id="A0A8D9AW36"/>
<feature type="compositionally biased region" description="Basic residues" evidence="1">
    <location>
        <begin position="9"/>
        <end position="18"/>
    </location>
</feature>
<feature type="compositionally biased region" description="Basic and acidic residues" evidence="1">
    <location>
        <begin position="19"/>
        <end position="46"/>
    </location>
</feature>
<evidence type="ECO:0000256" key="1">
    <source>
        <dbReference type="SAM" id="MobiDB-lite"/>
    </source>
</evidence>
<feature type="compositionally biased region" description="Acidic residues" evidence="1">
    <location>
        <begin position="218"/>
        <end position="229"/>
    </location>
</feature>
<accession>A0A8D9AW36</accession>
<feature type="region of interest" description="Disordered" evidence="1">
    <location>
        <begin position="1"/>
        <end position="126"/>
    </location>
</feature>